<dbReference type="InterPro" id="IPR011009">
    <property type="entry name" value="Kinase-like_dom_sf"/>
</dbReference>
<dbReference type="Gene3D" id="1.10.238.10">
    <property type="entry name" value="EF-hand"/>
    <property type="match status" value="1"/>
</dbReference>
<evidence type="ECO:0000259" key="8">
    <source>
        <dbReference type="PROSITE" id="PS50011"/>
    </source>
</evidence>
<keyword evidence="4" id="KW-0547">Nucleotide-binding</keyword>
<sequence length="687" mass="74624">VGHADGRPSAIGGFLTVVDERDHSSSYVAAREAALSLWELVPVSGLQDAILLRVKFGPRCEVRRGLLEVERKQTKLHSLNYEVARSLQWCIWLGPEQFALEPMHDSYSGHAASNLCAQEACDHPHIVRLYEYYEDYENIYLIMERAAGGELHQVLQEQRRKNLELPERWVATVTRQCLQAIQYVHSMGIIHKDLKSENIMLLRECDVDDPKSQPHAVIIDLGIADVFNARLGRRARSCVVAGTPTHMAPEVWRGNFGPVADVWSLGVVLFELLSGEVPFLCSSLNSANEWVRLHQEGPKWSLLGHGSSQARAVCQRMLSCDERMRPTAQQCLGHSWFKEPEAQDVAGGAGNSQVEYAIALPAGSVAAPLAMPRLETPLAEYADHEKTVMLEVASKMHTGQVACVAEAFLSADPDRLGLVGIGELVDQLEVLGAERRDAEVYARCLDPDINGLVDYTELAAGCIALLYDGLRGMLWQSFCEIDVEGNGVLSPEEVRSVCLRLDLAGHGFPGGEGAADALDEALSRFSLDDRGLISFDELCIQFLPVRPSLPVASSSRPDQTINDWNFQALNAPLHDDEFEQLLDTIEASAGADGPDSARASPMLGSAFRMAPPAAQGGSIRCDSGLSQFLAAMPEPDAIEMLVASGAMGNPGSPTAAALASLGMNEAHASQCLDEELSHLLAEMSSTG</sequence>
<keyword evidence="5" id="KW-0418">Kinase</keyword>
<protein>
    <recommendedName>
        <fullName evidence="12">Non-specific serine/threonine protein kinase</fullName>
    </recommendedName>
</protein>
<dbReference type="PROSITE" id="PS50222">
    <property type="entry name" value="EF_HAND_2"/>
    <property type="match status" value="1"/>
</dbReference>
<keyword evidence="6" id="KW-0067">ATP-binding</keyword>
<evidence type="ECO:0008006" key="12">
    <source>
        <dbReference type="Google" id="ProtNLM"/>
    </source>
</evidence>
<organism evidence="10 11">
    <name type="scientific">Polarella glacialis</name>
    <name type="common">Dinoflagellate</name>
    <dbReference type="NCBI Taxonomy" id="89957"/>
    <lineage>
        <taxon>Eukaryota</taxon>
        <taxon>Sar</taxon>
        <taxon>Alveolata</taxon>
        <taxon>Dinophyceae</taxon>
        <taxon>Suessiales</taxon>
        <taxon>Suessiaceae</taxon>
        <taxon>Polarella</taxon>
    </lineage>
</organism>
<comment type="cofactor">
    <cofactor evidence="1">
        <name>Mg(2+)</name>
        <dbReference type="ChEBI" id="CHEBI:18420"/>
    </cofactor>
</comment>
<name>A0A813F7R7_POLGL</name>
<gene>
    <name evidence="10" type="ORF">PGLA1383_LOCUS28089</name>
</gene>
<dbReference type="Gene3D" id="1.10.510.10">
    <property type="entry name" value="Transferase(Phosphotransferase) domain 1"/>
    <property type="match status" value="1"/>
</dbReference>
<dbReference type="PROSITE" id="PS50011">
    <property type="entry name" value="PROTEIN_KINASE_DOM"/>
    <property type="match status" value="1"/>
</dbReference>
<evidence type="ECO:0000313" key="10">
    <source>
        <dbReference type="EMBL" id="CAE8610262.1"/>
    </source>
</evidence>
<feature type="domain" description="EF-hand" evidence="9">
    <location>
        <begin position="469"/>
        <end position="504"/>
    </location>
</feature>
<feature type="non-terminal residue" evidence="10">
    <location>
        <position position="1"/>
    </location>
</feature>
<evidence type="ECO:0000256" key="5">
    <source>
        <dbReference type="ARBA" id="ARBA00022777"/>
    </source>
</evidence>
<evidence type="ECO:0000256" key="6">
    <source>
        <dbReference type="ARBA" id="ARBA00022840"/>
    </source>
</evidence>
<dbReference type="Proteomes" id="UP000654075">
    <property type="component" value="Unassembled WGS sequence"/>
</dbReference>
<reference evidence="10" key="1">
    <citation type="submission" date="2021-02" db="EMBL/GenBank/DDBJ databases">
        <authorList>
            <person name="Dougan E. K."/>
            <person name="Rhodes N."/>
            <person name="Thang M."/>
            <person name="Chan C."/>
        </authorList>
    </citation>
    <scope>NUCLEOTIDE SEQUENCE</scope>
</reference>
<evidence type="ECO:0000256" key="3">
    <source>
        <dbReference type="ARBA" id="ARBA00022679"/>
    </source>
</evidence>
<evidence type="ECO:0000259" key="9">
    <source>
        <dbReference type="PROSITE" id="PS50222"/>
    </source>
</evidence>
<dbReference type="InterPro" id="IPR008271">
    <property type="entry name" value="Ser/Thr_kinase_AS"/>
</dbReference>
<evidence type="ECO:0000256" key="1">
    <source>
        <dbReference type="ARBA" id="ARBA00001946"/>
    </source>
</evidence>
<dbReference type="InterPro" id="IPR000719">
    <property type="entry name" value="Prot_kinase_dom"/>
</dbReference>
<dbReference type="GO" id="GO:0005509">
    <property type="term" value="F:calcium ion binding"/>
    <property type="evidence" value="ECO:0007669"/>
    <property type="project" value="InterPro"/>
</dbReference>
<keyword evidence="11" id="KW-1185">Reference proteome</keyword>
<dbReference type="PANTHER" id="PTHR24349">
    <property type="entry name" value="SERINE/THREONINE-PROTEIN KINASE"/>
    <property type="match status" value="1"/>
</dbReference>
<dbReference type="SUPFAM" id="SSF56112">
    <property type="entry name" value="Protein kinase-like (PK-like)"/>
    <property type="match status" value="1"/>
</dbReference>
<dbReference type="GO" id="GO:0005524">
    <property type="term" value="F:ATP binding"/>
    <property type="evidence" value="ECO:0007669"/>
    <property type="project" value="UniProtKB-KW"/>
</dbReference>
<dbReference type="Pfam" id="PF00069">
    <property type="entry name" value="Pkinase"/>
    <property type="match status" value="1"/>
</dbReference>
<dbReference type="PROSITE" id="PS00108">
    <property type="entry name" value="PROTEIN_KINASE_ST"/>
    <property type="match status" value="1"/>
</dbReference>
<dbReference type="EMBL" id="CAJNNV010024599">
    <property type="protein sequence ID" value="CAE8610262.1"/>
    <property type="molecule type" value="Genomic_DNA"/>
</dbReference>
<keyword evidence="3" id="KW-0808">Transferase</keyword>
<evidence type="ECO:0000256" key="4">
    <source>
        <dbReference type="ARBA" id="ARBA00022741"/>
    </source>
</evidence>
<accession>A0A813F7R7</accession>
<proteinExistence type="inferred from homology"/>
<evidence type="ECO:0000256" key="2">
    <source>
        <dbReference type="ARBA" id="ARBA00022527"/>
    </source>
</evidence>
<dbReference type="GO" id="GO:0004674">
    <property type="term" value="F:protein serine/threonine kinase activity"/>
    <property type="evidence" value="ECO:0007669"/>
    <property type="project" value="UniProtKB-KW"/>
</dbReference>
<dbReference type="InterPro" id="IPR002048">
    <property type="entry name" value="EF_hand_dom"/>
</dbReference>
<feature type="domain" description="Protein kinase" evidence="8">
    <location>
        <begin position="3"/>
        <end position="337"/>
    </location>
</feature>
<comment type="similarity">
    <text evidence="7">Belongs to the protein kinase superfamily. Ser/Thr protein kinase family. CDPK subfamily.</text>
</comment>
<comment type="caution">
    <text evidence="10">The sequence shown here is derived from an EMBL/GenBank/DDBJ whole genome shotgun (WGS) entry which is preliminary data.</text>
</comment>
<dbReference type="SMART" id="SM00220">
    <property type="entry name" value="S_TKc"/>
    <property type="match status" value="1"/>
</dbReference>
<evidence type="ECO:0000313" key="11">
    <source>
        <dbReference type="Proteomes" id="UP000654075"/>
    </source>
</evidence>
<dbReference type="InterPro" id="IPR050205">
    <property type="entry name" value="CDPK_Ser/Thr_kinases"/>
</dbReference>
<dbReference type="AlphaFoldDB" id="A0A813F7R7"/>
<evidence type="ECO:0000256" key="7">
    <source>
        <dbReference type="ARBA" id="ARBA00024334"/>
    </source>
</evidence>
<dbReference type="OrthoDB" id="40902at2759"/>
<dbReference type="InterPro" id="IPR011992">
    <property type="entry name" value="EF-hand-dom_pair"/>
</dbReference>
<dbReference type="SUPFAM" id="SSF47473">
    <property type="entry name" value="EF-hand"/>
    <property type="match status" value="1"/>
</dbReference>
<keyword evidence="2" id="KW-0723">Serine/threonine-protein kinase</keyword>